<dbReference type="OrthoDB" id="9810148at2"/>
<evidence type="ECO:0000256" key="5">
    <source>
        <dbReference type="ARBA" id="ARBA00022833"/>
    </source>
</evidence>
<evidence type="ECO:0000256" key="3">
    <source>
        <dbReference type="ARBA" id="ARBA00022723"/>
    </source>
</evidence>
<dbReference type="PRINTS" id="PR00300">
    <property type="entry name" value="CLPPROTEASEA"/>
</dbReference>
<dbReference type="SUPFAM" id="SSF52540">
    <property type="entry name" value="P-loop containing nucleoside triphosphate hydrolases"/>
    <property type="match status" value="1"/>
</dbReference>
<dbReference type="AlphaFoldDB" id="B1I180"/>
<organism evidence="10 11">
    <name type="scientific">Desulforudis audaxviator (strain MP104C)</name>
    <dbReference type="NCBI Taxonomy" id="477974"/>
    <lineage>
        <taxon>Bacteria</taxon>
        <taxon>Bacillati</taxon>
        <taxon>Bacillota</taxon>
        <taxon>Clostridia</taxon>
        <taxon>Thermoanaerobacterales</taxon>
        <taxon>Candidatus Desulforudaceae</taxon>
        <taxon>Candidatus Desulforudis</taxon>
    </lineage>
</organism>
<gene>
    <name evidence="10" type="ordered locus">Daud_0031</name>
</gene>
<dbReference type="CDD" id="cd00009">
    <property type="entry name" value="AAA"/>
    <property type="match status" value="1"/>
</dbReference>
<dbReference type="EC" id="2.7.7.7" evidence="2"/>
<dbReference type="NCBIfam" id="TIGR02397">
    <property type="entry name" value="dnaX_nterm"/>
    <property type="match status" value="1"/>
</dbReference>
<dbReference type="PANTHER" id="PTHR11669:SF0">
    <property type="entry name" value="PROTEIN STICHEL-LIKE 2"/>
    <property type="match status" value="1"/>
</dbReference>
<dbReference type="NCBIfam" id="NF004046">
    <property type="entry name" value="PRK05563.1"/>
    <property type="match status" value="1"/>
</dbReference>
<proteinExistence type="inferred from homology"/>
<keyword evidence="4" id="KW-0547">Nucleotide-binding</keyword>
<protein>
    <recommendedName>
        <fullName evidence="2">DNA-directed DNA polymerase</fullName>
        <ecNumber evidence="2">2.7.7.7</ecNumber>
    </recommendedName>
</protein>
<dbReference type="HOGENOM" id="CLU_006229_0_8_9"/>
<evidence type="ECO:0000256" key="8">
    <source>
        <dbReference type="ARBA" id="ARBA00049244"/>
    </source>
</evidence>
<evidence type="ECO:0000256" key="7">
    <source>
        <dbReference type="ARBA" id="ARBA00022932"/>
    </source>
</evidence>
<dbReference type="SMART" id="SM00382">
    <property type="entry name" value="AAA"/>
    <property type="match status" value="1"/>
</dbReference>
<sequence>MPYQTLYRTWRPQRFGEIVGQDHVVRTLQNAVRAERVAHAYLFCGPRGTGKTTAAKVLAKAVNCTERDGAEPCGECASCVSIGTGSAVDVLEIDAASNRGVDEVRELRERVKFHPAAGRFKVYIIDEVHMLTNEAFNALLKTLEEPPPHVIFVLATTEPHKVPLTIISRCQRFDFRRIGRPDLVSRLEEVAAQAGLAVESGVLALIARVADGSLRDALGILDQAAALGGNRVTLADLHSILGTVTGEVLERLVGHLAAGETGAALLVLQEVEAQGKELRIIARELTDYLRGLLYGAFGAGGATRSDLDRERLIEFLALFARAEQEMRFATRQILPLELAVVRAGRSLSGVGDGPRLPEPEKNLELERVWEEVLAEFRRRKPPVAPWLARAEPVAAGSRKLVLKFRDTLAKEKVALPENKVILENILNLFYPGRWQIICVVDETPPKR</sequence>
<dbReference type="InterPro" id="IPR050238">
    <property type="entry name" value="DNA_Rep/Repair_Clamp_Loader"/>
</dbReference>
<dbReference type="RefSeq" id="WP_012301194.1">
    <property type="nucleotide sequence ID" value="NC_010424.1"/>
</dbReference>
<dbReference type="eggNOG" id="COG2812">
    <property type="taxonomic scope" value="Bacteria"/>
</dbReference>
<dbReference type="InterPro" id="IPR003593">
    <property type="entry name" value="AAA+_ATPase"/>
</dbReference>
<dbReference type="EMBL" id="CP000860">
    <property type="protein sequence ID" value="ACA58600.1"/>
    <property type="molecule type" value="Genomic_DNA"/>
</dbReference>
<dbReference type="Proteomes" id="UP000008544">
    <property type="component" value="Chromosome"/>
</dbReference>
<dbReference type="InterPro" id="IPR008921">
    <property type="entry name" value="DNA_pol3_clamp-load_cplx_C"/>
</dbReference>
<dbReference type="InterPro" id="IPR012763">
    <property type="entry name" value="DNA_pol_III_sug/sutau_N"/>
</dbReference>
<evidence type="ECO:0000256" key="2">
    <source>
        <dbReference type="ARBA" id="ARBA00012417"/>
    </source>
</evidence>
<dbReference type="SUPFAM" id="SSF48019">
    <property type="entry name" value="post-AAA+ oligomerization domain-like"/>
    <property type="match status" value="1"/>
</dbReference>
<keyword evidence="10" id="KW-0808">Transferase</keyword>
<dbReference type="Gene3D" id="3.40.50.300">
    <property type="entry name" value="P-loop containing nucleotide triphosphate hydrolases"/>
    <property type="match status" value="1"/>
</dbReference>
<keyword evidence="5" id="KW-0862">Zinc</keyword>
<evidence type="ECO:0000256" key="1">
    <source>
        <dbReference type="ARBA" id="ARBA00006360"/>
    </source>
</evidence>
<keyword evidence="7" id="KW-0239">DNA-directed DNA polymerase</keyword>
<dbReference type="CDD" id="cd18137">
    <property type="entry name" value="HLD_clamp_pol_III_gamma_tau"/>
    <property type="match status" value="1"/>
</dbReference>
<dbReference type="KEGG" id="dau:Daud_0031"/>
<keyword evidence="11" id="KW-1185">Reference proteome</keyword>
<reference evidence="11" key="1">
    <citation type="submission" date="2007-10" db="EMBL/GenBank/DDBJ databases">
        <title>Complete sequence of chromosome of Desulforudis audaxviator MP104C.</title>
        <authorList>
            <person name="Copeland A."/>
            <person name="Lucas S."/>
            <person name="Lapidus A."/>
            <person name="Barry K."/>
            <person name="Glavina del Rio T."/>
            <person name="Dalin E."/>
            <person name="Tice H."/>
            <person name="Bruce D."/>
            <person name="Pitluck S."/>
            <person name="Lowry S.R."/>
            <person name="Larimer F."/>
            <person name="Land M.L."/>
            <person name="Hauser L."/>
            <person name="Kyrpides N."/>
            <person name="Ivanova N.N."/>
            <person name="Richardson P."/>
        </authorList>
    </citation>
    <scope>NUCLEOTIDE SEQUENCE [LARGE SCALE GENOMIC DNA]</scope>
    <source>
        <strain evidence="11">MP104C</strain>
    </source>
</reference>
<dbReference type="PANTHER" id="PTHR11669">
    <property type="entry name" value="REPLICATION FACTOR C / DNA POLYMERASE III GAMMA-TAU SUBUNIT"/>
    <property type="match status" value="1"/>
</dbReference>
<dbReference type="GO" id="GO:0005524">
    <property type="term" value="F:ATP binding"/>
    <property type="evidence" value="ECO:0007669"/>
    <property type="project" value="UniProtKB-KW"/>
</dbReference>
<dbReference type="GO" id="GO:0003887">
    <property type="term" value="F:DNA-directed DNA polymerase activity"/>
    <property type="evidence" value="ECO:0007669"/>
    <property type="project" value="UniProtKB-KW"/>
</dbReference>
<dbReference type="GO" id="GO:0046872">
    <property type="term" value="F:metal ion binding"/>
    <property type="evidence" value="ECO:0007669"/>
    <property type="project" value="UniProtKB-KW"/>
</dbReference>
<feature type="domain" description="AAA+ ATPase" evidence="9">
    <location>
        <begin position="37"/>
        <end position="179"/>
    </location>
</feature>
<dbReference type="InterPro" id="IPR001270">
    <property type="entry name" value="ClpA/B"/>
</dbReference>
<dbReference type="Pfam" id="PF22608">
    <property type="entry name" value="DNAX_ATPase_lid"/>
    <property type="match status" value="1"/>
</dbReference>
<reference evidence="10 11" key="2">
    <citation type="journal article" date="2008" name="Science">
        <title>Environmental genomics reveals a single-species ecosystem deep within Earth.</title>
        <authorList>
            <person name="Chivian D."/>
            <person name="Brodie E.L."/>
            <person name="Alm E.J."/>
            <person name="Culley D.E."/>
            <person name="Dehal P.S."/>
            <person name="Desantis T.Z."/>
            <person name="Gihring T.M."/>
            <person name="Lapidus A."/>
            <person name="Lin L.H."/>
            <person name="Lowry S.R."/>
            <person name="Moser D.P."/>
            <person name="Richardson P.M."/>
            <person name="Southam G."/>
            <person name="Wanger G."/>
            <person name="Pratt L.M."/>
            <person name="Andersen G.L."/>
            <person name="Hazen T.C."/>
            <person name="Brockman F.J."/>
            <person name="Arkin A.P."/>
            <person name="Onstott T.C."/>
        </authorList>
    </citation>
    <scope>NUCLEOTIDE SEQUENCE [LARGE SCALE GENOMIC DNA]</scope>
    <source>
        <strain evidence="10 11">MP104C</strain>
    </source>
</reference>
<evidence type="ECO:0000259" key="9">
    <source>
        <dbReference type="SMART" id="SM00382"/>
    </source>
</evidence>
<evidence type="ECO:0000313" key="10">
    <source>
        <dbReference type="EMBL" id="ACA58600.1"/>
    </source>
</evidence>
<dbReference type="STRING" id="477974.Daud_0031"/>
<evidence type="ECO:0000313" key="11">
    <source>
        <dbReference type="Proteomes" id="UP000008544"/>
    </source>
</evidence>
<keyword evidence="3" id="KW-0479">Metal-binding</keyword>
<keyword evidence="10" id="KW-0548">Nucleotidyltransferase</keyword>
<keyword evidence="6" id="KW-0067">ATP-binding</keyword>
<dbReference type="InterPro" id="IPR027417">
    <property type="entry name" value="P-loop_NTPase"/>
</dbReference>
<comment type="similarity">
    <text evidence="1">Belongs to the DnaX/STICHEL family.</text>
</comment>
<dbReference type="Gene3D" id="1.10.8.60">
    <property type="match status" value="1"/>
</dbReference>
<name>B1I180_DESAP</name>
<evidence type="ECO:0000256" key="4">
    <source>
        <dbReference type="ARBA" id="ARBA00022741"/>
    </source>
</evidence>
<dbReference type="GO" id="GO:0009360">
    <property type="term" value="C:DNA polymerase III complex"/>
    <property type="evidence" value="ECO:0007669"/>
    <property type="project" value="InterPro"/>
</dbReference>
<dbReference type="InterPro" id="IPR045085">
    <property type="entry name" value="HLD_clamp_pol_III_gamma_tau"/>
</dbReference>
<comment type="catalytic activity">
    <reaction evidence="8">
        <text>DNA(n) + a 2'-deoxyribonucleoside 5'-triphosphate = DNA(n+1) + diphosphate</text>
        <dbReference type="Rhea" id="RHEA:22508"/>
        <dbReference type="Rhea" id="RHEA-COMP:17339"/>
        <dbReference type="Rhea" id="RHEA-COMP:17340"/>
        <dbReference type="ChEBI" id="CHEBI:33019"/>
        <dbReference type="ChEBI" id="CHEBI:61560"/>
        <dbReference type="ChEBI" id="CHEBI:173112"/>
        <dbReference type="EC" id="2.7.7.7"/>
    </reaction>
</comment>
<accession>B1I180</accession>
<dbReference type="GO" id="GO:0003677">
    <property type="term" value="F:DNA binding"/>
    <property type="evidence" value="ECO:0007669"/>
    <property type="project" value="InterPro"/>
</dbReference>
<dbReference type="FunFam" id="3.40.50.300:FF:000014">
    <property type="entry name" value="DNA polymerase III subunit gamma/tau"/>
    <property type="match status" value="1"/>
</dbReference>
<dbReference type="GO" id="GO:0006261">
    <property type="term" value="P:DNA-templated DNA replication"/>
    <property type="evidence" value="ECO:0007669"/>
    <property type="project" value="TreeGrafter"/>
</dbReference>
<dbReference type="Pfam" id="PF13177">
    <property type="entry name" value="DNA_pol3_delta2"/>
    <property type="match status" value="1"/>
</dbReference>
<evidence type="ECO:0000256" key="6">
    <source>
        <dbReference type="ARBA" id="ARBA00022840"/>
    </source>
</evidence>